<name>H6LA92_SAPGL</name>
<dbReference type="HOGENOM" id="CLU_2685740_0_0_10"/>
<dbReference type="KEGG" id="sgn:SGRA_2832"/>
<protein>
    <submittedName>
        <fullName evidence="1">Uncharacterized protein</fullName>
    </submittedName>
</protein>
<dbReference type="AlphaFoldDB" id="H6LA92"/>
<accession>H6LA92</accession>
<organism evidence="1 2">
    <name type="scientific">Saprospira grandis (strain Lewin)</name>
    <dbReference type="NCBI Taxonomy" id="984262"/>
    <lineage>
        <taxon>Bacteria</taxon>
        <taxon>Pseudomonadati</taxon>
        <taxon>Bacteroidota</taxon>
        <taxon>Saprospiria</taxon>
        <taxon>Saprospirales</taxon>
        <taxon>Saprospiraceae</taxon>
        <taxon>Saprospira</taxon>
    </lineage>
</organism>
<evidence type="ECO:0000313" key="1">
    <source>
        <dbReference type="EMBL" id="AFC25560.1"/>
    </source>
</evidence>
<dbReference type="Proteomes" id="UP000007519">
    <property type="component" value="Chromosome"/>
</dbReference>
<dbReference type="EMBL" id="CP002831">
    <property type="protein sequence ID" value="AFC25560.1"/>
    <property type="molecule type" value="Genomic_DNA"/>
</dbReference>
<keyword evidence="2" id="KW-1185">Reference proteome</keyword>
<evidence type="ECO:0000313" key="2">
    <source>
        <dbReference type="Proteomes" id="UP000007519"/>
    </source>
</evidence>
<gene>
    <name evidence="1" type="ordered locus">SGRA_2832</name>
</gene>
<sequence length="74" mass="7960">MPFLGLPRPAGGSGCIAARCSLGPAALRALVWPTATAAHPSAGRRFAPLWPCRRMLPRQKQKGRRAFCSSPFTK</sequence>
<reference evidence="1 2" key="1">
    <citation type="journal article" date="2012" name="Stand. Genomic Sci.">
        <title>Complete genome sequencing and analysis of Saprospira grandis str. Lewin, a predatory marine bacterium.</title>
        <authorList>
            <person name="Saw J.H."/>
            <person name="Yuryev A."/>
            <person name="Kanbe M."/>
            <person name="Hou S."/>
            <person name="Young A.G."/>
            <person name="Aizawa S."/>
            <person name="Alam M."/>
        </authorList>
    </citation>
    <scope>NUCLEOTIDE SEQUENCE [LARGE SCALE GENOMIC DNA]</scope>
    <source>
        <strain evidence="1 2">Lewin</strain>
    </source>
</reference>
<proteinExistence type="predicted"/>